<dbReference type="EC" id="2.3.2.23" evidence="1"/>
<dbReference type="GO" id="GO:0061631">
    <property type="term" value="F:ubiquitin conjugating enzyme activity"/>
    <property type="evidence" value="ECO:0007669"/>
    <property type="project" value="UniProtKB-EC"/>
</dbReference>
<evidence type="ECO:0000256" key="7">
    <source>
        <dbReference type="RuleBase" id="RU362109"/>
    </source>
</evidence>
<dbReference type="SMART" id="SM00212">
    <property type="entry name" value="UBCc"/>
    <property type="match status" value="1"/>
</dbReference>
<evidence type="ECO:0000256" key="4">
    <source>
        <dbReference type="ARBA" id="ARBA00022786"/>
    </source>
</evidence>
<dbReference type="Proteomes" id="UP000604046">
    <property type="component" value="Unassembled WGS sequence"/>
</dbReference>
<evidence type="ECO:0000256" key="1">
    <source>
        <dbReference type="ARBA" id="ARBA00012486"/>
    </source>
</evidence>
<dbReference type="InterPro" id="IPR023313">
    <property type="entry name" value="UBQ-conjugating_AS"/>
</dbReference>
<dbReference type="AlphaFoldDB" id="A0A812RMF0"/>
<dbReference type="Gene3D" id="3.10.110.10">
    <property type="entry name" value="Ubiquitin Conjugating Enzyme"/>
    <property type="match status" value="1"/>
</dbReference>
<dbReference type="InterPro" id="IPR000608">
    <property type="entry name" value="UBC"/>
</dbReference>
<dbReference type="PANTHER" id="PTHR24068">
    <property type="entry name" value="UBIQUITIN-CONJUGATING ENZYME E2"/>
    <property type="match status" value="1"/>
</dbReference>
<dbReference type="EMBL" id="CAJNDS010002355">
    <property type="protein sequence ID" value="CAE7446500.1"/>
    <property type="molecule type" value="Genomic_DNA"/>
</dbReference>
<evidence type="ECO:0000256" key="2">
    <source>
        <dbReference type="ARBA" id="ARBA00022679"/>
    </source>
</evidence>
<dbReference type="SUPFAM" id="SSF54495">
    <property type="entry name" value="UBC-like"/>
    <property type="match status" value="1"/>
</dbReference>
<accession>A0A812RMF0</accession>
<sequence length="196" mass="22112">MLRQNENVSPKVFNLLIRQMTALQQEKLDGVQFVPNHEDPLDVQAIVEGPTQTPYEGGTYRLKIVIGAEFPQQPPRAVFLTKIFHPNISQNGDVCVNTLKRDWDPQNWSLGHVLQVIRCLLIVPFPESALNEEAGRLFMESYHEYYSHAAMMNRVHAVTAAETPTNLVNTPEAGDNSEDLELARKKAMKQVHPSSP</sequence>
<dbReference type="PROSITE" id="PS50127">
    <property type="entry name" value="UBC_2"/>
    <property type="match status" value="1"/>
</dbReference>
<dbReference type="Pfam" id="PF00179">
    <property type="entry name" value="UQ_con"/>
    <property type="match status" value="1"/>
</dbReference>
<comment type="caution">
    <text evidence="9">The sequence shown here is derived from an EMBL/GenBank/DDBJ whole genome shotgun (WGS) entry which is preliminary data.</text>
</comment>
<dbReference type="GO" id="GO:0005524">
    <property type="term" value="F:ATP binding"/>
    <property type="evidence" value="ECO:0007669"/>
    <property type="project" value="UniProtKB-UniRule"/>
</dbReference>
<organism evidence="9 10">
    <name type="scientific">Symbiodinium natans</name>
    <dbReference type="NCBI Taxonomy" id="878477"/>
    <lineage>
        <taxon>Eukaryota</taxon>
        <taxon>Sar</taxon>
        <taxon>Alveolata</taxon>
        <taxon>Dinophyceae</taxon>
        <taxon>Suessiales</taxon>
        <taxon>Symbiodiniaceae</taxon>
        <taxon>Symbiodinium</taxon>
    </lineage>
</organism>
<keyword evidence="3 7" id="KW-0547">Nucleotide-binding</keyword>
<dbReference type="PROSITE" id="PS00183">
    <property type="entry name" value="UBC_1"/>
    <property type="match status" value="1"/>
</dbReference>
<proteinExistence type="inferred from homology"/>
<feature type="domain" description="UBC core" evidence="8">
    <location>
        <begin position="11"/>
        <end position="158"/>
    </location>
</feature>
<keyword evidence="4 7" id="KW-0833">Ubl conjugation pathway</keyword>
<evidence type="ECO:0000259" key="8">
    <source>
        <dbReference type="PROSITE" id="PS50127"/>
    </source>
</evidence>
<name>A0A812RMF0_9DINO</name>
<evidence type="ECO:0000256" key="6">
    <source>
        <dbReference type="PROSITE-ProRule" id="PRU10133"/>
    </source>
</evidence>
<evidence type="ECO:0000256" key="5">
    <source>
        <dbReference type="ARBA" id="ARBA00022840"/>
    </source>
</evidence>
<reference evidence="9" key="1">
    <citation type="submission" date="2021-02" db="EMBL/GenBank/DDBJ databases">
        <authorList>
            <person name="Dougan E. K."/>
            <person name="Rhodes N."/>
            <person name="Thang M."/>
            <person name="Chan C."/>
        </authorList>
    </citation>
    <scope>NUCLEOTIDE SEQUENCE</scope>
</reference>
<evidence type="ECO:0000313" key="10">
    <source>
        <dbReference type="Proteomes" id="UP000604046"/>
    </source>
</evidence>
<keyword evidence="5 7" id="KW-0067">ATP-binding</keyword>
<keyword evidence="10" id="KW-1185">Reference proteome</keyword>
<gene>
    <name evidence="9" type="ORF">SNAT2548_LOCUS24333</name>
</gene>
<feature type="active site" description="Glycyl thioester intermediate" evidence="6">
    <location>
        <position position="95"/>
    </location>
</feature>
<keyword evidence="2" id="KW-0808">Transferase</keyword>
<evidence type="ECO:0000313" key="9">
    <source>
        <dbReference type="EMBL" id="CAE7446500.1"/>
    </source>
</evidence>
<dbReference type="FunFam" id="3.10.110.10:FF:000031">
    <property type="entry name" value="Ubiquitin-conjugating enzyme E2 22"/>
    <property type="match status" value="1"/>
</dbReference>
<protein>
    <recommendedName>
        <fullName evidence="1">E2 ubiquitin-conjugating enzyme</fullName>
        <ecNumber evidence="1">2.3.2.23</ecNumber>
    </recommendedName>
</protein>
<dbReference type="OrthoDB" id="10069349at2759"/>
<evidence type="ECO:0000256" key="3">
    <source>
        <dbReference type="ARBA" id="ARBA00022741"/>
    </source>
</evidence>
<comment type="similarity">
    <text evidence="7">Belongs to the ubiquitin-conjugating enzyme family.</text>
</comment>
<dbReference type="CDD" id="cd23804">
    <property type="entry name" value="UBCc_UBE2S"/>
    <property type="match status" value="1"/>
</dbReference>
<dbReference type="InterPro" id="IPR016135">
    <property type="entry name" value="UBQ-conjugating_enzyme/RWD"/>
</dbReference>